<keyword evidence="2" id="KW-1185">Reference proteome</keyword>
<gene>
    <name evidence="1" type="ORF">EJB05_24531</name>
</gene>
<dbReference type="EMBL" id="RWGY01000011">
    <property type="protein sequence ID" value="TVU32775.1"/>
    <property type="molecule type" value="Genomic_DNA"/>
</dbReference>
<accession>A0A5J9V9Z7</accession>
<evidence type="ECO:0000313" key="2">
    <source>
        <dbReference type="Proteomes" id="UP000324897"/>
    </source>
</evidence>
<organism evidence="1 2">
    <name type="scientific">Eragrostis curvula</name>
    <name type="common">weeping love grass</name>
    <dbReference type="NCBI Taxonomy" id="38414"/>
    <lineage>
        <taxon>Eukaryota</taxon>
        <taxon>Viridiplantae</taxon>
        <taxon>Streptophyta</taxon>
        <taxon>Embryophyta</taxon>
        <taxon>Tracheophyta</taxon>
        <taxon>Spermatophyta</taxon>
        <taxon>Magnoliopsida</taxon>
        <taxon>Liliopsida</taxon>
        <taxon>Poales</taxon>
        <taxon>Poaceae</taxon>
        <taxon>PACMAD clade</taxon>
        <taxon>Chloridoideae</taxon>
        <taxon>Eragrostideae</taxon>
        <taxon>Eragrostidinae</taxon>
        <taxon>Eragrostis</taxon>
    </lineage>
</organism>
<reference evidence="1 2" key="1">
    <citation type="journal article" date="2019" name="Sci. Rep.">
        <title>A high-quality genome of Eragrostis curvula grass provides insights into Poaceae evolution and supports new strategies to enhance forage quality.</title>
        <authorList>
            <person name="Carballo J."/>
            <person name="Santos B.A.C.M."/>
            <person name="Zappacosta D."/>
            <person name="Garbus I."/>
            <person name="Selva J.P."/>
            <person name="Gallo C.A."/>
            <person name="Diaz A."/>
            <person name="Albertini E."/>
            <person name="Caccamo M."/>
            <person name="Echenique V."/>
        </authorList>
    </citation>
    <scope>NUCLEOTIDE SEQUENCE [LARGE SCALE GENOMIC DNA]</scope>
    <source>
        <strain evidence="2">cv. Victoria</strain>
        <tissue evidence="1">Leaf</tissue>
    </source>
</reference>
<dbReference type="AlphaFoldDB" id="A0A5J9V9Z7"/>
<sequence>MNQQLQDIGMNMMVNLNMMMIIHTKQMIRMLKIIRCMIIPKSHQVTRIGDYHFEGWEDSELREENILIGCIVGKLNVIYDNEIR</sequence>
<evidence type="ECO:0000313" key="1">
    <source>
        <dbReference type="EMBL" id="TVU32775.1"/>
    </source>
</evidence>
<dbReference type="Gramene" id="TVU32775">
    <property type="protein sequence ID" value="TVU32775"/>
    <property type="gene ID" value="EJB05_24531"/>
</dbReference>
<dbReference type="Proteomes" id="UP000324897">
    <property type="component" value="Chromosome 1"/>
</dbReference>
<comment type="caution">
    <text evidence="1">The sequence shown here is derived from an EMBL/GenBank/DDBJ whole genome shotgun (WGS) entry which is preliminary data.</text>
</comment>
<name>A0A5J9V9Z7_9POAL</name>
<protein>
    <submittedName>
        <fullName evidence="1">Uncharacterized protein</fullName>
    </submittedName>
</protein>
<proteinExistence type="predicted"/>